<dbReference type="EMBL" id="CP034562">
    <property type="protein sequence ID" value="AZQ62181.1"/>
    <property type="molecule type" value="Genomic_DNA"/>
</dbReference>
<dbReference type="KEGG" id="fll:EI427_08010"/>
<dbReference type="GO" id="GO:0006281">
    <property type="term" value="P:DNA repair"/>
    <property type="evidence" value="ECO:0007669"/>
    <property type="project" value="TreeGrafter"/>
</dbReference>
<dbReference type="OrthoDB" id="9807630at2"/>
<name>A0A3S9P1X3_9BACT</name>
<dbReference type="Gene3D" id="3.40.50.1000">
    <property type="entry name" value="HAD superfamily/HAD-like"/>
    <property type="match status" value="1"/>
</dbReference>
<dbReference type="PANTHER" id="PTHR43434">
    <property type="entry name" value="PHOSPHOGLYCOLATE PHOSPHATASE"/>
    <property type="match status" value="1"/>
</dbReference>
<dbReference type="InterPro" id="IPR041492">
    <property type="entry name" value="HAD_2"/>
</dbReference>
<dbReference type="SUPFAM" id="SSF56784">
    <property type="entry name" value="HAD-like"/>
    <property type="match status" value="1"/>
</dbReference>
<evidence type="ECO:0008006" key="3">
    <source>
        <dbReference type="Google" id="ProtNLM"/>
    </source>
</evidence>
<dbReference type="InterPro" id="IPR036412">
    <property type="entry name" value="HAD-like_sf"/>
</dbReference>
<accession>A0A3S9P1X3</accession>
<dbReference type="AlphaFoldDB" id="A0A3S9P1X3"/>
<evidence type="ECO:0000313" key="2">
    <source>
        <dbReference type="Proteomes" id="UP000267268"/>
    </source>
</evidence>
<dbReference type="PANTHER" id="PTHR43434:SF13">
    <property type="entry name" value="PHOSPHOGLYCOLATE PHOSPHATASE"/>
    <property type="match status" value="1"/>
</dbReference>
<sequence>MKKNITLLFDFDGTIVDSIQVVKSIIEDLAPLYHLKIDKSSLDDLKEKGAKDIIKLIDLKWWKLPFFVFHVKRKMTKRIDEILLFDNIKNELISLNNEGYRIEILSSNDPKTIKRFLLKNNMTSLVAHIYKASALFKKHTLLNKIKETTSNQILYIGDEVRDIDACKKSNVPIVAVTWGYNSSKILNKSKPEYIIEKPNQLSKVINDFSTSNN</sequence>
<proteinExistence type="predicted"/>
<dbReference type="SFLD" id="SFLDS00003">
    <property type="entry name" value="Haloacid_Dehalogenase"/>
    <property type="match status" value="1"/>
</dbReference>
<dbReference type="SFLD" id="SFLDG01129">
    <property type="entry name" value="C1.5:_HAD__Beta-PGM__Phosphata"/>
    <property type="match status" value="1"/>
</dbReference>
<evidence type="ECO:0000313" key="1">
    <source>
        <dbReference type="EMBL" id="AZQ62181.1"/>
    </source>
</evidence>
<dbReference type="GO" id="GO:0005829">
    <property type="term" value="C:cytosol"/>
    <property type="evidence" value="ECO:0007669"/>
    <property type="project" value="TreeGrafter"/>
</dbReference>
<keyword evidence="2" id="KW-1185">Reference proteome</keyword>
<dbReference type="Pfam" id="PF13419">
    <property type="entry name" value="HAD_2"/>
    <property type="match status" value="1"/>
</dbReference>
<organism evidence="1 2">
    <name type="scientific">Flammeovirga pectinis</name>
    <dbReference type="NCBI Taxonomy" id="2494373"/>
    <lineage>
        <taxon>Bacteria</taxon>
        <taxon>Pseudomonadati</taxon>
        <taxon>Bacteroidota</taxon>
        <taxon>Cytophagia</taxon>
        <taxon>Cytophagales</taxon>
        <taxon>Flammeovirgaceae</taxon>
        <taxon>Flammeovirga</taxon>
    </lineage>
</organism>
<dbReference type="InterPro" id="IPR023198">
    <property type="entry name" value="PGP-like_dom2"/>
</dbReference>
<protein>
    <recommendedName>
        <fullName evidence="3">HAD family hydrolase</fullName>
    </recommendedName>
</protein>
<dbReference type="RefSeq" id="WP_126613427.1">
    <property type="nucleotide sequence ID" value="NZ_CP034562.1"/>
</dbReference>
<dbReference type="Gene3D" id="1.10.150.240">
    <property type="entry name" value="Putative phosphatase, domain 2"/>
    <property type="match status" value="1"/>
</dbReference>
<dbReference type="InterPro" id="IPR050155">
    <property type="entry name" value="HAD-like_hydrolase_sf"/>
</dbReference>
<gene>
    <name evidence="1" type="ORF">EI427_08010</name>
</gene>
<dbReference type="GO" id="GO:0008967">
    <property type="term" value="F:phosphoglycolate phosphatase activity"/>
    <property type="evidence" value="ECO:0007669"/>
    <property type="project" value="TreeGrafter"/>
</dbReference>
<reference evidence="1 2" key="1">
    <citation type="submission" date="2018-12" db="EMBL/GenBank/DDBJ databases">
        <title>Flammeovirga pectinis sp. nov., isolated from the gut of the Korean scallop, Patinopecten yessoensis.</title>
        <authorList>
            <person name="Bae J.-W."/>
            <person name="Jeong Y.-S."/>
            <person name="Kang W."/>
        </authorList>
    </citation>
    <scope>NUCLEOTIDE SEQUENCE [LARGE SCALE GENOMIC DNA]</scope>
    <source>
        <strain evidence="1 2">L12M1</strain>
    </source>
</reference>
<dbReference type="Proteomes" id="UP000267268">
    <property type="component" value="Chromosome 1"/>
</dbReference>
<dbReference type="InterPro" id="IPR023214">
    <property type="entry name" value="HAD_sf"/>
</dbReference>